<evidence type="ECO:0000313" key="3">
    <source>
        <dbReference type="Proteomes" id="UP001498501"/>
    </source>
</evidence>
<name>A0ABU8ZDF6_ACIJU</name>
<dbReference type="RefSeq" id="WP_340473553.1">
    <property type="nucleotide sequence ID" value="NZ_JBBMLE010000003.1"/>
</dbReference>
<comment type="caution">
    <text evidence="2">The sequence shown here is derived from an EMBL/GenBank/DDBJ whole genome shotgun (WGS) entry which is preliminary data.</text>
</comment>
<feature type="region of interest" description="Disordered" evidence="1">
    <location>
        <begin position="110"/>
        <end position="157"/>
    </location>
</feature>
<organism evidence="2 3">
    <name type="scientific">Acinetobacter junii</name>
    <dbReference type="NCBI Taxonomy" id="40215"/>
    <lineage>
        <taxon>Bacteria</taxon>
        <taxon>Pseudomonadati</taxon>
        <taxon>Pseudomonadota</taxon>
        <taxon>Gammaproteobacteria</taxon>
        <taxon>Moraxellales</taxon>
        <taxon>Moraxellaceae</taxon>
        <taxon>Acinetobacter</taxon>
    </lineage>
</organism>
<keyword evidence="3" id="KW-1185">Reference proteome</keyword>
<proteinExistence type="predicted"/>
<evidence type="ECO:0000256" key="1">
    <source>
        <dbReference type="SAM" id="MobiDB-lite"/>
    </source>
</evidence>
<dbReference type="Pfam" id="PF16459">
    <property type="entry name" value="Phage_TAC_13"/>
    <property type="match status" value="1"/>
</dbReference>
<accession>A0ABU8ZDF6</accession>
<dbReference type="EMBL" id="JBBMLE010000003">
    <property type="protein sequence ID" value="MEK0251205.1"/>
    <property type="molecule type" value="Genomic_DNA"/>
</dbReference>
<evidence type="ECO:0000313" key="2">
    <source>
        <dbReference type="EMBL" id="MEK0251205.1"/>
    </source>
</evidence>
<reference evidence="2 3" key="1">
    <citation type="submission" date="2024-03" db="EMBL/GenBank/DDBJ databases">
        <title>Cross-transmission of Acinetobacter junii carrying blaOXA-58 in a neonatal intensive care unit.</title>
        <authorList>
            <person name="Bour M."/>
            <person name="Potron A."/>
            <person name="Lecointe D."/>
        </authorList>
    </citation>
    <scope>NUCLEOTIDE SEQUENCE [LARGE SCALE GENOMIC DNA]</scope>
    <source>
        <strain evidence="2 3">21A3096 case 1</strain>
    </source>
</reference>
<dbReference type="InterPro" id="IPR024410">
    <property type="entry name" value="Phage_TAC_12"/>
</dbReference>
<protein>
    <submittedName>
        <fullName evidence="2">Phage tail assembly chaperone family protein, TAC</fullName>
    </submittedName>
</protein>
<feature type="compositionally biased region" description="Polar residues" evidence="1">
    <location>
        <begin position="110"/>
        <end position="127"/>
    </location>
</feature>
<gene>
    <name evidence="2" type="ORF">WM018_01480</name>
</gene>
<sequence length="157" mass="17204">MNKLSIADIKGGVLVDAPEKIEVEIMVKGEPCSFETHIKIMDYSTAVAQMKAGLEKKEALASILADCIVDELGEKQFTEDEVRQRFNKPLIDAIWEKIIEKNFLGKVGTPKTSSETVNSGQNLSSMESVEEPLQKQEATLAIESSNTGESIVSKEDA</sequence>
<dbReference type="Proteomes" id="UP001498501">
    <property type="component" value="Unassembled WGS sequence"/>
</dbReference>